<protein>
    <submittedName>
        <fullName evidence="1">Uncharacterized protein</fullName>
    </submittedName>
</protein>
<reference evidence="1" key="1">
    <citation type="submission" date="2022-10" db="EMBL/GenBank/DDBJ databases">
        <title>Genome Sequence of Xylaria curta.</title>
        <authorList>
            <person name="Buettner E."/>
        </authorList>
    </citation>
    <scope>NUCLEOTIDE SEQUENCE</scope>
    <source>
        <strain evidence="1">Babe10</strain>
    </source>
</reference>
<proteinExistence type="predicted"/>
<keyword evidence="2" id="KW-1185">Reference proteome</keyword>
<evidence type="ECO:0000313" key="1">
    <source>
        <dbReference type="EMBL" id="KAJ2978700.1"/>
    </source>
</evidence>
<dbReference type="Proteomes" id="UP001143856">
    <property type="component" value="Unassembled WGS sequence"/>
</dbReference>
<sequence length="703" mass="79414">MSSLEDPCGLNWLQPGKKEVAVVGKYVADEAPRLHDGFGGPSRLDIEQVKFVADSQPYNRLERALKDYITETLRIQVTTFDPGLCDRIGDMEKAYRESKQGLWHRFWYGCGDVRDIAEAWLELIPDEYGLSVLKAGVAVVFKLAENSKNKREKVFKTFSTLQEALVRLRPGRARFRADPEVGQSAASLYKAIVRAIEAMMIVLPYMGTSRRTYALTIKGLASDGDNRAVTRFAARLKHENELEEARPTLDGILEALETDISKYDDSINLARDHTHERTEAYSRINAVKTALLHDDTAKVLKAMREGERGLKFIVEQQRENRTLLMHLIMELERRKAINAEVVARRQRVLHSSKHKAVVSLTQLCKILAQPLSAKNQNDTPNLERTFQQPNMDLSHALAEQGRFSLRTQGQVNSLLEHEQFLDWLSRSHPSLILVDANIRESALEHVSAISVFSSTLVTSLIGAYPDTAVVVHFFCGLHASPYDAWYGPTGLVRSLILQLLMKLDARDPEMRSWSLDFINDRGFLQNLEQHSLLDLCSALHWLLYEFTPDTYVYCIVDSISCFDVSRLLKDLGIVMEELRKIVNDKKMVPVIKILLTNPFESTRAIKNIPLLKEDPARLISLNRNNLVPGSISSRVVDDHLLRAPSPLRGRTPSPVDYSRVLPPVASAMKRITGPVAVVREIPFDGDGDGDENVDWDDKNNDTR</sequence>
<name>A0ACC1NID7_9PEZI</name>
<dbReference type="EMBL" id="JAPDGR010001918">
    <property type="protein sequence ID" value="KAJ2978700.1"/>
    <property type="molecule type" value="Genomic_DNA"/>
</dbReference>
<comment type="caution">
    <text evidence="1">The sequence shown here is derived from an EMBL/GenBank/DDBJ whole genome shotgun (WGS) entry which is preliminary data.</text>
</comment>
<accession>A0ACC1NID7</accession>
<organism evidence="1 2">
    <name type="scientific">Xylaria curta</name>
    <dbReference type="NCBI Taxonomy" id="42375"/>
    <lineage>
        <taxon>Eukaryota</taxon>
        <taxon>Fungi</taxon>
        <taxon>Dikarya</taxon>
        <taxon>Ascomycota</taxon>
        <taxon>Pezizomycotina</taxon>
        <taxon>Sordariomycetes</taxon>
        <taxon>Xylariomycetidae</taxon>
        <taxon>Xylariales</taxon>
        <taxon>Xylariaceae</taxon>
        <taxon>Xylaria</taxon>
    </lineage>
</organism>
<gene>
    <name evidence="1" type="ORF">NUW58_g7413</name>
</gene>
<evidence type="ECO:0000313" key="2">
    <source>
        <dbReference type="Proteomes" id="UP001143856"/>
    </source>
</evidence>